<keyword evidence="1" id="KW-1133">Transmembrane helix</keyword>
<feature type="transmembrane region" description="Helical" evidence="1">
    <location>
        <begin position="55"/>
        <end position="79"/>
    </location>
</feature>
<gene>
    <name evidence="2" type="ORF">NDU88_010372</name>
</gene>
<feature type="transmembrane region" description="Helical" evidence="1">
    <location>
        <begin position="100"/>
        <end position="124"/>
    </location>
</feature>
<name>A0AAV7PUQ1_PLEWA</name>
<organism evidence="2 3">
    <name type="scientific">Pleurodeles waltl</name>
    <name type="common">Iberian ribbed newt</name>
    <dbReference type="NCBI Taxonomy" id="8319"/>
    <lineage>
        <taxon>Eukaryota</taxon>
        <taxon>Metazoa</taxon>
        <taxon>Chordata</taxon>
        <taxon>Craniata</taxon>
        <taxon>Vertebrata</taxon>
        <taxon>Euteleostomi</taxon>
        <taxon>Amphibia</taxon>
        <taxon>Batrachia</taxon>
        <taxon>Caudata</taxon>
        <taxon>Salamandroidea</taxon>
        <taxon>Salamandridae</taxon>
        <taxon>Pleurodelinae</taxon>
        <taxon>Pleurodeles</taxon>
    </lineage>
</organism>
<keyword evidence="3" id="KW-1185">Reference proteome</keyword>
<sequence>MPDCLAQKIPKYLSLLRITLACLPNPPQLPDCVIACVVGNGGTDADVVVDEVGTVFINVTFVVSVMVLFDGVAVVHKVVFVDTKTTADVIDDRMDDEGKVIVGLLSLLSSTMVLTIHNVFVGYFDFVEASSDIDLVFKEMALEGVEGSDLESEEAFFVLLDGKYLP</sequence>
<proteinExistence type="predicted"/>
<dbReference type="AlphaFoldDB" id="A0AAV7PUQ1"/>
<dbReference type="Proteomes" id="UP001066276">
    <property type="component" value="Chromosome 7"/>
</dbReference>
<keyword evidence="1" id="KW-0812">Transmembrane</keyword>
<evidence type="ECO:0000313" key="2">
    <source>
        <dbReference type="EMBL" id="KAJ1132042.1"/>
    </source>
</evidence>
<reference evidence="2" key="1">
    <citation type="journal article" date="2022" name="bioRxiv">
        <title>Sequencing and chromosome-scale assembly of the giantPleurodeles waltlgenome.</title>
        <authorList>
            <person name="Brown T."/>
            <person name="Elewa A."/>
            <person name="Iarovenko S."/>
            <person name="Subramanian E."/>
            <person name="Araus A.J."/>
            <person name="Petzold A."/>
            <person name="Susuki M."/>
            <person name="Suzuki K.-i.T."/>
            <person name="Hayashi T."/>
            <person name="Toyoda A."/>
            <person name="Oliveira C."/>
            <person name="Osipova E."/>
            <person name="Leigh N.D."/>
            <person name="Simon A."/>
            <person name="Yun M.H."/>
        </authorList>
    </citation>
    <scope>NUCLEOTIDE SEQUENCE</scope>
    <source>
        <strain evidence="2">20211129_DDA</strain>
        <tissue evidence="2">Liver</tissue>
    </source>
</reference>
<comment type="caution">
    <text evidence="2">The sequence shown here is derived from an EMBL/GenBank/DDBJ whole genome shotgun (WGS) entry which is preliminary data.</text>
</comment>
<keyword evidence="1" id="KW-0472">Membrane</keyword>
<protein>
    <submittedName>
        <fullName evidence="2">Uncharacterized protein</fullName>
    </submittedName>
</protein>
<dbReference type="EMBL" id="JANPWB010000011">
    <property type="protein sequence ID" value="KAJ1132042.1"/>
    <property type="molecule type" value="Genomic_DNA"/>
</dbReference>
<accession>A0AAV7PUQ1</accession>
<evidence type="ECO:0000256" key="1">
    <source>
        <dbReference type="SAM" id="Phobius"/>
    </source>
</evidence>
<evidence type="ECO:0000313" key="3">
    <source>
        <dbReference type="Proteomes" id="UP001066276"/>
    </source>
</evidence>